<dbReference type="AlphaFoldDB" id="E4V639"/>
<feature type="compositionally biased region" description="Basic and acidic residues" evidence="1">
    <location>
        <begin position="117"/>
        <end position="130"/>
    </location>
</feature>
<feature type="region of interest" description="Disordered" evidence="1">
    <location>
        <begin position="1"/>
        <end position="23"/>
    </location>
</feature>
<dbReference type="Proteomes" id="UP000002669">
    <property type="component" value="Unassembled WGS sequence"/>
</dbReference>
<dbReference type="EMBL" id="DS989830">
    <property type="protein sequence ID" value="EFR05222.1"/>
    <property type="molecule type" value="Genomic_DNA"/>
</dbReference>
<dbReference type="GeneID" id="10024567"/>
<keyword evidence="3" id="KW-1185">Reference proteome</keyword>
<evidence type="ECO:0000256" key="1">
    <source>
        <dbReference type="SAM" id="MobiDB-lite"/>
    </source>
</evidence>
<protein>
    <submittedName>
        <fullName evidence="2">Uncharacterized protein</fullName>
    </submittedName>
</protein>
<dbReference type="RefSeq" id="XP_003169329.1">
    <property type="nucleotide sequence ID" value="XM_003169281.1"/>
</dbReference>
<accession>E4V639</accession>
<evidence type="ECO:0000313" key="2">
    <source>
        <dbReference type="EMBL" id="EFR05222.1"/>
    </source>
</evidence>
<organism evidence="3">
    <name type="scientific">Arthroderma gypseum (strain ATCC MYA-4604 / CBS 118893)</name>
    <name type="common">Microsporum gypseum</name>
    <dbReference type="NCBI Taxonomy" id="535722"/>
    <lineage>
        <taxon>Eukaryota</taxon>
        <taxon>Fungi</taxon>
        <taxon>Dikarya</taxon>
        <taxon>Ascomycota</taxon>
        <taxon>Pezizomycotina</taxon>
        <taxon>Eurotiomycetes</taxon>
        <taxon>Eurotiomycetidae</taxon>
        <taxon>Onygenales</taxon>
        <taxon>Arthrodermataceae</taxon>
        <taxon>Nannizzia</taxon>
    </lineage>
</organism>
<name>E4V639_ARTGP</name>
<evidence type="ECO:0000313" key="3">
    <source>
        <dbReference type="Proteomes" id="UP000002669"/>
    </source>
</evidence>
<dbReference type="VEuPathDB" id="FungiDB:MGYG_08235"/>
<feature type="region of interest" description="Disordered" evidence="1">
    <location>
        <begin position="107"/>
        <end position="130"/>
    </location>
</feature>
<dbReference type="HOGENOM" id="CLU_1937633_0_0_1"/>
<gene>
    <name evidence="2" type="ORF">MGYG_08235</name>
</gene>
<feature type="compositionally biased region" description="Basic residues" evidence="1">
    <location>
        <begin position="107"/>
        <end position="116"/>
    </location>
</feature>
<dbReference type="InParanoid" id="E4V639"/>
<reference evidence="3" key="1">
    <citation type="journal article" date="2012" name="MBio">
        <title>Comparative genome analysis of Trichophyton rubrum and related dermatophytes reveals candidate genes involved in infection.</title>
        <authorList>
            <person name="Martinez D.A."/>
            <person name="Oliver B.G."/>
            <person name="Graeser Y."/>
            <person name="Goldberg J.M."/>
            <person name="Li W."/>
            <person name="Martinez-Rossi N.M."/>
            <person name="Monod M."/>
            <person name="Shelest E."/>
            <person name="Barton R.C."/>
            <person name="Birch E."/>
            <person name="Brakhage A.A."/>
            <person name="Chen Z."/>
            <person name="Gurr S.J."/>
            <person name="Heiman D."/>
            <person name="Heitman J."/>
            <person name="Kosti I."/>
            <person name="Rossi A."/>
            <person name="Saif S."/>
            <person name="Samalova M."/>
            <person name="Saunders C.W."/>
            <person name="Shea T."/>
            <person name="Summerbell R.C."/>
            <person name="Xu J."/>
            <person name="Young S."/>
            <person name="Zeng Q."/>
            <person name="Birren B.W."/>
            <person name="Cuomo C.A."/>
            <person name="White T.C."/>
        </authorList>
    </citation>
    <scope>NUCLEOTIDE SEQUENCE [LARGE SCALE GENOMIC DNA]</scope>
    <source>
        <strain evidence="3">ATCC MYA-4604 / CBS 118893</strain>
    </source>
</reference>
<sequence length="130" mass="15048">MPEKGPNEAERLGTLEQRGKDAPNEVKCIKQASIWSRTRQDGQKRKNNNHHLLIDIFNLGAASSQAEEWKLALHPDWTPGRRVEQEICRETAGNMGWRFTHILLHHTQKEKKKGKEKKQEEKKAVFGKET</sequence>
<proteinExistence type="predicted"/>